<evidence type="ECO:0000256" key="1">
    <source>
        <dbReference type="SAM" id="Phobius"/>
    </source>
</evidence>
<dbReference type="InterPro" id="IPR055831">
    <property type="entry name" value="DUF7408"/>
</dbReference>
<evidence type="ECO:0000313" key="4">
    <source>
        <dbReference type="Proteomes" id="UP001596303"/>
    </source>
</evidence>
<keyword evidence="1" id="KW-0812">Transmembrane</keyword>
<dbReference type="SUPFAM" id="SSF52317">
    <property type="entry name" value="Class I glutamine amidotransferase-like"/>
    <property type="match status" value="1"/>
</dbReference>
<keyword evidence="1" id="KW-1133">Transmembrane helix</keyword>
<dbReference type="PANTHER" id="PTHR37947:SF1">
    <property type="entry name" value="BLL2462 PROTEIN"/>
    <property type="match status" value="1"/>
</dbReference>
<sequence>MMEASRFGFDPFIPLWAFAALGIACLIVWGFYAFRGGRAWLTRALALCIITAALSNPLLIQENRDPLKSTVALVVDRSASMEVDGREDRASEIAAAIEDQLTGSEYFEVRRVETQADAPETALTTRMISALSDMPRSQIAGTIMITDGQAHDVPDDLEGLEAFGPVQSLIVGREDEQDRRIEITQSPSYGIVGDEALFKVNVEAEASVVRVEVRVNDLPAFYVPVQPGLESEIPVEVDRRGPNTVVFSIPEVSGELTTINNLTAATLTGIRDTLRVLLITGEPHQGGRAWRDLLKSDPMVDLVHFTILRPPHKQDATPTSELALIAFPTVELFEEKLDEFDLIIFDRYKRRNVLHLRYLDNIARYVDRGGALLIAAGKPFAGPQSLHRTPLASVLPLAPSGEVFEEPFKPTLSELGRKHSVTRTLDENTFGQWYRQIEARRVTGDVLMTGENGAPLLALDRVGEGRVAELMSDHLWLWARGHDGGGPFAELIRRLVHWMMKEPELEEERLSLSSDGQTLIARLTTLTPAPEPLTLTAPDGSERELVWQQNDDTVYEIREDVSRLGLYRADSEGLRALHLLGPSQPREYEELRSTTEVLQPLADATDGSVRRVRSASDTPNIRATRNGGAGGDWIGLRDREAYVVRDSETHPILPAWLVAGMLFGLLLLAWRREGK</sequence>
<dbReference type="EMBL" id="JBHSSW010000012">
    <property type="protein sequence ID" value="MFC6198629.1"/>
    <property type="molecule type" value="Genomic_DNA"/>
</dbReference>
<accession>A0ABW1SAP3</accession>
<dbReference type="Gene3D" id="3.40.50.880">
    <property type="match status" value="1"/>
</dbReference>
<gene>
    <name evidence="3" type="ORF">ACFQDM_11080</name>
</gene>
<protein>
    <recommendedName>
        <fullName evidence="2">DUF7408 domain-containing protein</fullName>
    </recommendedName>
</protein>
<comment type="caution">
    <text evidence="3">The sequence shown here is derived from an EMBL/GenBank/DDBJ whole genome shotgun (WGS) entry which is preliminary data.</text>
</comment>
<organism evidence="3 4">
    <name type="scientific">Ponticaulis profundi</name>
    <dbReference type="NCBI Taxonomy" id="2665222"/>
    <lineage>
        <taxon>Bacteria</taxon>
        <taxon>Pseudomonadati</taxon>
        <taxon>Pseudomonadota</taxon>
        <taxon>Alphaproteobacteria</taxon>
        <taxon>Hyphomonadales</taxon>
        <taxon>Hyphomonadaceae</taxon>
        <taxon>Ponticaulis</taxon>
    </lineage>
</organism>
<dbReference type="InterPro" id="IPR029062">
    <property type="entry name" value="Class_I_gatase-like"/>
</dbReference>
<feature type="transmembrane region" description="Helical" evidence="1">
    <location>
        <begin position="12"/>
        <end position="34"/>
    </location>
</feature>
<dbReference type="PANTHER" id="PTHR37947">
    <property type="entry name" value="BLL2462 PROTEIN"/>
    <property type="match status" value="1"/>
</dbReference>
<reference evidence="4" key="1">
    <citation type="journal article" date="2019" name="Int. J. Syst. Evol. Microbiol.">
        <title>The Global Catalogue of Microorganisms (GCM) 10K type strain sequencing project: providing services to taxonomists for standard genome sequencing and annotation.</title>
        <authorList>
            <consortium name="The Broad Institute Genomics Platform"/>
            <consortium name="The Broad Institute Genome Sequencing Center for Infectious Disease"/>
            <person name="Wu L."/>
            <person name="Ma J."/>
        </authorList>
    </citation>
    <scope>NUCLEOTIDE SEQUENCE [LARGE SCALE GENOMIC DNA]</scope>
    <source>
        <strain evidence="4">CGMCC-1.15741</strain>
    </source>
</reference>
<proteinExistence type="predicted"/>
<dbReference type="PROSITE" id="PS51257">
    <property type="entry name" value="PROKAR_LIPOPROTEIN"/>
    <property type="match status" value="1"/>
</dbReference>
<feature type="domain" description="DUF7408" evidence="2">
    <location>
        <begin position="338"/>
        <end position="467"/>
    </location>
</feature>
<dbReference type="RefSeq" id="WP_377379003.1">
    <property type="nucleotide sequence ID" value="NZ_JBHSSW010000012.1"/>
</dbReference>
<keyword evidence="1" id="KW-0472">Membrane</keyword>
<keyword evidence="4" id="KW-1185">Reference proteome</keyword>
<evidence type="ECO:0000313" key="3">
    <source>
        <dbReference type="EMBL" id="MFC6198629.1"/>
    </source>
</evidence>
<name>A0ABW1SAP3_9PROT</name>
<feature type="transmembrane region" description="Helical" evidence="1">
    <location>
        <begin position="652"/>
        <end position="670"/>
    </location>
</feature>
<dbReference type="Pfam" id="PF24157">
    <property type="entry name" value="DUF7408"/>
    <property type="match status" value="1"/>
</dbReference>
<dbReference type="Proteomes" id="UP001596303">
    <property type="component" value="Unassembled WGS sequence"/>
</dbReference>
<evidence type="ECO:0000259" key="2">
    <source>
        <dbReference type="Pfam" id="PF24157"/>
    </source>
</evidence>